<keyword evidence="2" id="KW-0732">Signal</keyword>
<evidence type="ECO:0000256" key="1">
    <source>
        <dbReference type="SAM" id="MobiDB-lite"/>
    </source>
</evidence>
<dbReference type="RefSeq" id="WP_061518436.1">
    <property type="nucleotide sequence ID" value="NZ_CM125582.1"/>
</dbReference>
<reference evidence="3 4" key="1">
    <citation type="journal article" date="2016" name="Sci. Rep.">
        <title>Genomic and phenotypic characterization of the species Acinetobacter venetianus.</title>
        <authorList>
            <person name="Fondi M."/>
            <person name="Maida I."/>
            <person name="Perrin E."/>
            <person name="Orlandini V."/>
            <person name="La Torre L."/>
            <person name="Bosi E."/>
            <person name="Negroni A."/>
            <person name="Zanaroli G."/>
            <person name="Fava F."/>
            <person name="Decorosi F."/>
            <person name="Giovannetti L."/>
            <person name="Viti C."/>
            <person name="Vaneechoutte M."/>
            <person name="Dijkshoorn L."/>
            <person name="Fani R."/>
        </authorList>
    </citation>
    <scope>NUCLEOTIDE SEQUENCE [LARGE SCALE GENOMIC DNA]</scope>
    <source>
        <strain evidence="3 4">LUH5627</strain>
    </source>
</reference>
<gene>
    <name evidence="3" type="ORF">AVENLUH5627_01154</name>
</gene>
<sequence>MNTKLLLSSLICGLCFTTVAAHANTKSNTDQLAQKYVQVCKSKKQGDMVSFAQKGVIFNGVCQPNDAGKLVFQPPMPANNAMPETQSKISETQSAPRPVSAPMQAPMQHQMMQQPPAMMAPSGDMDQTAP</sequence>
<dbReference type="PATRIC" id="fig|52133.18.peg.1200"/>
<evidence type="ECO:0000313" key="4">
    <source>
        <dbReference type="Proteomes" id="UP000075680"/>
    </source>
</evidence>
<accession>A0A150HWH9</accession>
<dbReference type="EMBL" id="JRUE01000109">
    <property type="protein sequence ID" value="KXZ71223.1"/>
    <property type="molecule type" value="Genomic_DNA"/>
</dbReference>
<feature type="compositionally biased region" description="Polar residues" evidence="1">
    <location>
        <begin position="82"/>
        <end position="95"/>
    </location>
</feature>
<evidence type="ECO:0000313" key="3">
    <source>
        <dbReference type="EMBL" id="KXZ71223.1"/>
    </source>
</evidence>
<feature type="region of interest" description="Disordered" evidence="1">
    <location>
        <begin position="73"/>
        <end position="130"/>
    </location>
</feature>
<feature type="signal peptide" evidence="2">
    <location>
        <begin position="1"/>
        <end position="23"/>
    </location>
</feature>
<organism evidence="3 4">
    <name type="scientific">Acinetobacter venetianus</name>
    <dbReference type="NCBI Taxonomy" id="52133"/>
    <lineage>
        <taxon>Bacteria</taxon>
        <taxon>Pseudomonadati</taxon>
        <taxon>Pseudomonadota</taxon>
        <taxon>Gammaproteobacteria</taxon>
        <taxon>Moraxellales</taxon>
        <taxon>Moraxellaceae</taxon>
        <taxon>Acinetobacter</taxon>
    </lineage>
</organism>
<dbReference type="AlphaFoldDB" id="A0A150HWH9"/>
<feature type="compositionally biased region" description="Low complexity" evidence="1">
    <location>
        <begin position="101"/>
        <end position="121"/>
    </location>
</feature>
<name>A0A150HWH9_9GAMM</name>
<protein>
    <submittedName>
        <fullName evidence="3">Uncharacterized protein</fullName>
    </submittedName>
</protein>
<dbReference type="Proteomes" id="UP000075680">
    <property type="component" value="Unassembled WGS sequence"/>
</dbReference>
<proteinExistence type="predicted"/>
<feature type="chain" id="PRO_5007563060" evidence="2">
    <location>
        <begin position="24"/>
        <end position="130"/>
    </location>
</feature>
<comment type="caution">
    <text evidence="3">The sequence shown here is derived from an EMBL/GenBank/DDBJ whole genome shotgun (WGS) entry which is preliminary data.</text>
</comment>
<evidence type="ECO:0000256" key="2">
    <source>
        <dbReference type="SAM" id="SignalP"/>
    </source>
</evidence>